<feature type="non-terminal residue" evidence="2">
    <location>
        <position position="1"/>
    </location>
</feature>
<reference evidence="2" key="1">
    <citation type="submission" date="2023-06" db="EMBL/GenBank/DDBJ databases">
        <title>Male Hemibagrus guttatus genome.</title>
        <authorList>
            <person name="Bian C."/>
        </authorList>
    </citation>
    <scope>NUCLEOTIDE SEQUENCE</scope>
    <source>
        <strain evidence="2">Male_cb2023</strain>
        <tissue evidence="2">Muscle</tissue>
    </source>
</reference>
<accession>A0AAE0PSH8</accession>
<dbReference type="Proteomes" id="UP001274896">
    <property type="component" value="Unassembled WGS sequence"/>
</dbReference>
<dbReference type="CDD" id="cd00590">
    <property type="entry name" value="RRM_SF"/>
    <property type="match status" value="1"/>
</dbReference>
<comment type="caution">
    <text evidence="2">The sequence shown here is derived from an EMBL/GenBank/DDBJ whole genome shotgun (WGS) entry which is preliminary data.</text>
</comment>
<evidence type="ECO:0000256" key="1">
    <source>
        <dbReference type="SAM" id="MobiDB-lite"/>
    </source>
</evidence>
<keyword evidence="3" id="KW-1185">Reference proteome</keyword>
<evidence type="ECO:0000313" key="2">
    <source>
        <dbReference type="EMBL" id="KAK3507403.1"/>
    </source>
</evidence>
<name>A0AAE0PSH8_9TELE</name>
<protein>
    <recommendedName>
        <fullName evidence="4">RRM domain-containing protein</fullName>
    </recommendedName>
</protein>
<dbReference type="SUPFAM" id="SSF54928">
    <property type="entry name" value="RNA-binding domain, RBD"/>
    <property type="match status" value="1"/>
</dbReference>
<feature type="region of interest" description="Disordered" evidence="1">
    <location>
        <begin position="191"/>
        <end position="212"/>
    </location>
</feature>
<organism evidence="2 3">
    <name type="scientific">Hemibagrus guttatus</name>
    <dbReference type="NCBI Taxonomy" id="175788"/>
    <lineage>
        <taxon>Eukaryota</taxon>
        <taxon>Metazoa</taxon>
        <taxon>Chordata</taxon>
        <taxon>Craniata</taxon>
        <taxon>Vertebrata</taxon>
        <taxon>Euteleostomi</taxon>
        <taxon>Actinopterygii</taxon>
        <taxon>Neopterygii</taxon>
        <taxon>Teleostei</taxon>
        <taxon>Ostariophysi</taxon>
        <taxon>Siluriformes</taxon>
        <taxon>Bagridae</taxon>
        <taxon>Hemibagrus</taxon>
    </lineage>
</organism>
<sequence length="261" mass="30105">RTPPLKSIVTAARMNKSVVMFVDDVSKAEAIVLNGVVVNGTVVKVFPLSTPARHVILSNVPPFIDDEDLCTLLSRFGKVVSPVKMLPTGCKDPELRHIYSYRRQAYDSQQIETKISMLYSKQSPMERSTLFMQPLGVRSVSGVVRRDTWLGTVPKNRQQVNRRQEQLQRTFRKGNRVKINRTVERITHRQRIRKRTNSKGQPQKVKKGGKTLRQRQWWDHGKVLIQQLCREYTVNITRDITKSLKDLEIGIVELQALAHRR</sequence>
<proteinExistence type="predicted"/>
<dbReference type="GO" id="GO:0003676">
    <property type="term" value="F:nucleic acid binding"/>
    <property type="evidence" value="ECO:0007669"/>
    <property type="project" value="InterPro"/>
</dbReference>
<dbReference type="AlphaFoldDB" id="A0AAE0PSH8"/>
<gene>
    <name evidence="2" type="ORF">QTP70_018050</name>
</gene>
<evidence type="ECO:0008006" key="4">
    <source>
        <dbReference type="Google" id="ProtNLM"/>
    </source>
</evidence>
<dbReference type="InterPro" id="IPR035979">
    <property type="entry name" value="RBD_domain_sf"/>
</dbReference>
<evidence type="ECO:0000313" key="3">
    <source>
        <dbReference type="Proteomes" id="UP001274896"/>
    </source>
</evidence>
<dbReference type="EMBL" id="JAUCMX010000029">
    <property type="protein sequence ID" value="KAK3507403.1"/>
    <property type="molecule type" value="Genomic_DNA"/>
</dbReference>